<dbReference type="Proteomes" id="UP001066276">
    <property type="component" value="Chromosome 4_1"/>
</dbReference>
<comment type="caution">
    <text evidence="1">The sequence shown here is derived from an EMBL/GenBank/DDBJ whole genome shotgun (WGS) entry which is preliminary data.</text>
</comment>
<evidence type="ECO:0000313" key="2">
    <source>
        <dbReference type="Proteomes" id="UP001066276"/>
    </source>
</evidence>
<organism evidence="1 2">
    <name type="scientific">Pleurodeles waltl</name>
    <name type="common">Iberian ribbed newt</name>
    <dbReference type="NCBI Taxonomy" id="8319"/>
    <lineage>
        <taxon>Eukaryota</taxon>
        <taxon>Metazoa</taxon>
        <taxon>Chordata</taxon>
        <taxon>Craniata</taxon>
        <taxon>Vertebrata</taxon>
        <taxon>Euteleostomi</taxon>
        <taxon>Amphibia</taxon>
        <taxon>Batrachia</taxon>
        <taxon>Caudata</taxon>
        <taxon>Salamandroidea</taxon>
        <taxon>Salamandridae</taxon>
        <taxon>Pleurodelinae</taxon>
        <taxon>Pleurodeles</taxon>
    </lineage>
</organism>
<protein>
    <submittedName>
        <fullName evidence="1">Uncharacterized protein</fullName>
    </submittedName>
</protein>
<proteinExistence type="predicted"/>
<keyword evidence="2" id="KW-1185">Reference proteome</keyword>
<dbReference type="EMBL" id="JANPWB010000007">
    <property type="protein sequence ID" value="KAJ1169705.1"/>
    <property type="molecule type" value="Genomic_DNA"/>
</dbReference>
<reference evidence="1" key="1">
    <citation type="journal article" date="2022" name="bioRxiv">
        <title>Sequencing and chromosome-scale assembly of the giantPleurodeles waltlgenome.</title>
        <authorList>
            <person name="Brown T."/>
            <person name="Elewa A."/>
            <person name="Iarovenko S."/>
            <person name="Subramanian E."/>
            <person name="Araus A.J."/>
            <person name="Petzold A."/>
            <person name="Susuki M."/>
            <person name="Suzuki K.-i.T."/>
            <person name="Hayashi T."/>
            <person name="Toyoda A."/>
            <person name="Oliveira C."/>
            <person name="Osipova E."/>
            <person name="Leigh N.D."/>
            <person name="Simon A."/>
            <person name="Yun M.H."/>
        </authorList>
    </citation>
    <scope>NUCLEOTIDE SEQUENCE</scope>
    <source>
        <strain evidence="1">20211129_DDA</strain>
        <tissue evidence="1">Liver</tissue>
    </source>
</reference>
<evidence type="ECO:0000313" key="1">
    <source>
        <dbReference type="EMBL" id="KAJ1169705.1"/>
    </source>
</evidence>
<accession>A0AAV7SZM8</accession>
<gene>
    <name evidence="1" type="ORF">NDU88_001596</name>
</gene>
<sequence>MARKAAFRAQRAALPLTGAEQTARESRVRAWRRACVVVLTRPRRHVQAFIRFHYKSPFAAFPKLSYVIRCLLPFELIHSSYHFEMVQFAEEDDYYQDIPIRSEEIQMEERLVEAF</sequence>
<dbReference type="AlphaFoldDB" id="A0AAV7SZM8"/>
<name>A0AAV7SZM8_PLEWA</name>